<dbReference type="InterPro" id="IPR002618">
    <property type="entry name" value="UDPGP_fam"/>
</dbReference>
<feature type="binding site" evidence="5">
    <location>
        <position position="162"/>
    </location>
    <ligand>
        <name>UTP</name>
        <dbReference type="ChEBI" id="CHEBI:46398"/>
    </ligand>
</feature>
<dbReference type="SUPFAM" id="SSF53448">
    <property type="entry name" value="Nucleotide-diphospho-sugar transferases"/>
    <property type="match status" value="1"/>
</dbReference>
<comment type="similarity">
    <text evidence="1">Belongs to the UDPGP type 1 family.</text>
</comment>
<evidence type="ECO:0000313" key="6">
    <source>
        <dbReference type="EMBL" id="CCH69065.1"/>
    </source>
</evidence>
<dbReference type="GO" id="GO:0006011">
    <property type="term" value="P:UDP-alpha-D-glucose metabolic process"/>
    <property type="evidence" value="ECO:0007669"/>
    <property type="project" value="InterPro"/>
</dbReference>
<feature type="binding site" evidence="5">
    <location>
        <position position="97"/>
    </location>
    <ligand>
        <name>UTP</name>
        <dbReference type="ChEBI" id="CHEBI:46398"/>
    </ligand>
</feature>
<proteinExistence type="inferred from homology"/>
<keyword evidence="2 6" id="KW-0808">Transferase</keyword>
<feature type="binding site" evidence="5">
    <location>
        <position position="221"/>
    </location>
    <ligand>
        <name>UTP</name>
        <dbReference type="ChEBI" id="CHEBI:46398"/>
    </ligand>
</feature>
<dbReference type="InterPro" id="IPR016267">
    <property type="entry name" value="UDPGP_trans"/>
</dbReference>
<dbReference type="eggNOG" id="COG4284">
    <property type="taxonomic scope" value="Bacteria"/>
</dbReference>
<dbReference type="HOGENOM" id="CLU_023632_1_0_11"/>
<evidence type="ECO:0000256" key="1">
    <source>
        <dbReference type="ARBA" id="ARBA00010401"/>
    </source>
</evidence>
<dbReference type="Gene3D" id="3.90.550.10">
    <property type="entry name" value="Spore Coat Polysaccharide Biosynthesis Protein SpsA, Chain A"/>
    <property type="match status" value="1"/>
</dbReference>
<name>N0E057_9MICO</name>
<dbReference type="Proteomes" id="UP000013167">
    <property type="component" value="Unassembled WGS sequence"/>
</dbReference>
<organism evidence="6 7">
    <name type="scientific">Phycicoccus elongatus Lp2</name>
    <dbReference type="NCBI Taxonomy" id="1193181"/>
    <lineage>
        <taxon>Bacteria</taxon>
        <taxon>Bacillati</taxon>
        <taxon>Actinomycetota</taxon>
        <taxon>Actinomycetes</taxon>
        <taxon>Micrococcales</taxon>
        <taxon>Intrasporangiaceae</taxon>
        <taxon>Phycicoccus</taxon>
    </lineage>
</organism>
<feature type="binding site" evidence="5">
    <location>
        <position position="368"/>
    </location>
    <ligand>
        <name>UTP</name>
        <dbReference type="ChEBI" id="CHEBI:46398"/>
    </ligand>
</feature>
<dbReference type="Pfam" id="PF01704">
    <property type="entry name" value="UDPGP"/>
    <property type="match status" value="1"/>
</dbReference>
<dbReference type="Gene3D" id="2.160.10.10">
    <property type="entry name" value="Hexapeptide repeat proteins"/>
    <property type="match status" value="1"/>
</dbReference>
<dbReference type="InterPro" id="IPR029044">
    <property type="entry name" value="Nucleotide-diphossugar_trans"/>
</dbReference>
<dbReference type="STRING" id="1193181.BN10_130079"/>
<feature type="binding site" evidence="5">
    <location>
        <position position="190"/>
    </location>
    <ligand>
        <name>UTP</name>
        <dbReference type="ChEBI" id="CHEBI:46398"/>
    </ligand>
</feature>
<keyword evidence="3 6" id="KW-0548">Nucleotidyltransferase</keyword>
<dbReference type="PANTHER" id="PTHR43511">
    <property type="match status" value="1"/>
</dbReference>
<comment type="caution">
    <text evidence="6">The sequence shown here is derived from an EMBL/GenBank/DDBJ whole genome shotgun (WGS) entry which is preliminary data.</text>
</comment>
<dbReference type="GO" id="GO:0003983">
    <property type="term" value="F:UTP:glucose-1-phosphate uridylyltransferase activity"/>
    <property type="evidence" value="ECO:0007669"/>
    <property type="project" value="InterPro"/>
</dbReference>
<evidence type="ECO:0000256" key="3">
    <source>
        <dbReference type="ARBA" id="ARBA00022695"/>
    </source>
</evidence>
<accession>N0E057</accession>
<feature type="binding site" evidence="4">
    <location>
        <position position="191"/>
    </location>
    <ligand>
        <name>substrate</name>
    </ligand>
</feature>
<keyword evidence="7" id="KW-1185">Reference proteome</keyword>
<sequence>MPATPEEALAAALAKMSDAGVGPSARAIFAANFEALAAGSTGMIREADVEPVGAAAETMGTSTPGPADPADLEALSRTVLIRLNGGLGTSMGMDRAKSLLPVRDGLSFLDIIVRQVLAARSAYDVPLPLLFMHSFATRADCLEALTRYPELPVGDLPVDMVQSQEPRLLQSDLSPVEWPDNPALEWCPPGHGDLYPTLLDSGILDQLIEAGFRYASVSNSDNLGCGPSPALAGWFARSGAPYAAEVTARTPMDLKGGHIVRRRADGRLILRETAQTAPEEMQFFTDAARHPHAHTNNLWFDLVALKDKLTETGGVFGLPLIRNAKVVDPADPTSPAVYQLESAMGAAIEVFDGARVIVVPRDRFIPVKTTNELALLRSDVVTWDQALTPSVRQPAPVVTLGPAYERVGEFEARMPHGLGLRSADSLTVLGDWHFGRDVVVVGDVELDADGGTISDGTTLS</sequence>
<evidence type="ECO:0000256" key="2">
    <source>
        <dbReference type="ARBA" id="ARBA00022679"/>
    </source>
</evidence>
<dbReference type="PIRSF" id="PIRSF000806">
    <property type="entry name" value="UDPGP"/>
    <property type="match status" value="1"/>
</dbReference>
<gene>
    <name evidence="6" type="ORF">BN10_130079</name>
</gene>
<evidence type="ECO:0000256" key="5">
    <source>
        <dbReference type="PIRSR" id="PIRSR000806-2"/>
    </source>
</evidence>
<dbReference type="RefSeq" id="WP_010849322.1">
    <property type="nucleotide sequence ID" value="NZ_HF570956.1"/>
</dbReference>
<dbReference type="EMBL" id="CAIZ01000035">
    <property type="protein sequence ID" value="CCH69065.1"/>
    <property type="molecule type" value="Genomic_DNA"/>
</dbReference>
<dbReference type="AlphaFoldDB" id="N0E057"/>
<reference evidence="6 7" key="1">
    <citation type="journal article" date="2013" name="ISME J.">
        <title>A metabolic model for members of the genus Tetrasphaera involved in enhanced biological phosphorus removal.</title>
        <authorList>
            <person name="Kristiansen R."/>
            <person name="Nguyen H.T.T."/>
            <person name="Saunders A.M."/>
            <person name="Nielsen J.L."/>
            <person name="Wimmer R."/>
            <person name="Le V.Q."/>
            <person name="McIlroy S.J."/>
            <person name="Petrovski S."/>
            <person name="Seviour R.J."/>
            <person name="Calteau A."/>
            <person name="Nielsen K.L."/>
            <person name="Nielsen P.H."/>
        </authorList>
    </citation>
    <scope>NUCLEOTIDE SEQUENCE [LARGE SCALE GENOMIC DNA]</scope>
    <source>
        <strain evidence="6 7">Lp2</strain>
    </source>
</reference>
<protein>
    <submittedName>
        <fullName evidence="6">UTP--glucose-1-phosphate uridylyltransferase</fullName>
    </submittedName>
</protein>
<evidence type="ECO:0000313" key="7">
    <source>
        <dbReference type="Proteomes" id="UP000013167"/>
    </source>
</evidence>
<evidence type="ECO:0000256" key="4">
    <source>
        <dbReference type="PIRSR" id="PIRSR000806-1"/>
    </source>
</evidence>